<dbReference type="Gene3D" id="1.10.1780.10">
    <property type="entry name" value="Clp, N-terminal domain"/>
    <property type="match status" value="1"/>
</dbReference>
<dbReference type="InterPro" id="IPR001270">
    <property type="entry name" value="ClpA/B"/>
</dbReference>
<feature type="domain" description="Clp R" evidence="6">
    <location>
        <begin position="8"/>
        <end position="146"/>
    </location>
</feature>
<dbReference type="SUPFAM" id="SSF52540">
    <property type="entry name" value="P-loop containing nucleoside triphosphate hydrolases"/>
    <property type="match status" value="2"/>
</dbReference>
<gene>
    <name evidence="7" type="ORF">A3F08_01240</name>
</gene>
<dbReference type="InterPro" id="IPR004176">
    <property type="entry name" value="Clp_R_N"/>
</dbReference>
<dbReference type="CDD" id="cd00009">
    <property type="entry name" value="AAA"/>
    <property type="match status" value="1"/>
</dbReference>
<evidence type="ECO:0000256" key="3">
    <source>
        <dbReference type="ARBA" id="ARBA00022840"/>
    </source>
</evidence>
<dbReference type="Pfam" id="PF02861">
    <property type="entry name" value="Clp_N"/>
    <property type="match status" value="1"/>
</dbReference>
<dbReference type="PRINTS" id="PR00300">
    <property type="entry name" value="CLPPROTEASEA"/>
</dbReference>
<dbReference type="Gene3D" id="3.40.50.300">
    <property type="entry name" value="P-loop containing nucleotide triphosphate hydrolases"/>
    <property type="match status" value="3"/>
</dbReference>
<dbReference type="InterPro" id="IPR003959">
    <property type="entry name" value="ATPase_AAA_core"/>
</dbReference>
<dbReference type="Pfam" id="PF17871">
    <property type="entry name" value="AAA_lid_9"/>
    <property type="match status" value="1"/>
</dbReference>
<dbReference type="FunFam" id="3.40.50.300:FF:000025">
    <property type="entry name" value="ATP-dependent Clp protease subunit"/>
    <property type="match status" value="1"/>
</dbReference>
<dbReference type="InterPro" id="IPR027417">
    <property type="entry name" value="P-loop_NTPase"/>
</dbReference>
<protein>
    <recommendedName>
        <fullName evidence="6">Clp R domain-containing protein</fullName>
    </recommendedName>
</protein>
<dbReference type="CDD" id="cd19499">
    <property type="entry name" value="RecA-like_ClpB_Hsp104-like"/>
    <property type="match status" value="1"/>
</dbReference>
<keyword evidence="1 5" id="KW-0677">Repeat</keyword>
<dbReference type="SUPFAM" id="SSF81923">
    <property type="entry name" value="Double Clp-N motif"/>
    <property type="match status" value="1"/>
</dbReference>
<comment type="caution">
    <text evidence="7">The sequence shown here is derived from an EMBL/GenBank/DDBJ whole genome shotgun (WGS) entry which is preliminary data.</text>
</comment>
<dbReference type="Pfam" id="PF07724">
    <property type="entry name" value="AAA_2"/>
    <property type="match status" value="1"/>
</dbReference>
<evidence type="ECO:0000256" key="2">
    <source>
        <dbReference type="ARBA" id="ARBA00022741"/>
    </source>
</evidence>
<accession>A0A1F5EKP3</accession>
<keyword evidence="4" id="KW-0143">Chaperone</keyword>
<dbReference type="InterPro" id="IPR019489">
    <property type="entry name" value="Clp_ATPase_C"/>
</dbReference>
<dbReference type="InterPro" id="IPR050130">
    <property type="entry name" value="ClpA_ClpB"/>
</dbReference>
<dbReference type="InterPro" id="IPR036628">
    <property type="entry name" value="Clp_N_dom_sf"/>
</dbReference>
<organism evidence="7 8">
    <name type="scientific">Candidatus Berkelbacteria bacterium RIFCSPHIGHO2_12_FULL_36_9</name>
    <dbReference type="NCBI Taxonomy" id="1797469"/>
    <lineage>
        <taxon>Bacteria</taxon>
        <taxon>Candidatus Berkelbacteria</taxon>
    </lineage>
</organism>
<evidence type="ECO:0000256" key="1">
    <source>
        <dbReference type="ARBA" id="ARBA00022737"/>
    </source>
</evidence>
<dbReference type="SMART" id="SM00382">
    <property type="entry name" value="AAA"/>
    <property type="match status" value="2"/>
</dbReference>
<dbReference type="PANTHER" id="PTHR11638">
    <property type="entry name" value="ATP-DEPENDENT CLP PROTEASE"/>
    <property type="match status" value="1"/>
</dbReference>
<dbReference type="InterPro" id="IPR003593">
    <property type="entry name" value="AAA+_ATPase"/>
</dbReference>
<dbReference type="InterPro" id="IPR041546">
    <property type="entry name" value="ClpA/ClpB_AAA_lid"/>
</dbReference>
<dbReference type="GO" id="GO:0034605">
    <property type="term" value="P:cellular response to heat"/>
    <property type="evidence" value="ECO:0007669"/>
    <property type="project" value="TreeGrafter"/>
</dbReference>
<dbReference type="GO" id="GO:0016887">
    <property type="term" value="F:ATP hydrolysis activity"/>
    <property type="evidence" value="ECO:0007669"/>
    <property type="project" value="InterPro"/>
</dbReference>
<dbReference type="Proteomes" id="UP000176451">
    <property type="component" value="Unassembled WGS sequence"/>
</dbReference>
<keyword evidence="2" id="KW-0547">Nucleotide-binding</keyword>
<evidence type="ECO:0000256" key="5">
    <source>
        <dbReference type="PROSITE-ProRule" id="PRU01251"/>
    </source>
</evidence>
<reference evidence="7 8" key="1">
    <citation type="journal article" date="2016" name="Nat. Commun.">
        <title>Thousands of microbial genomes shed light on interconnected biogeochemical processes in an aquifer system.</title>
        <authorList>
            <person name="Anantharaman K."/>
            <person name="Brown C.T."/>
            <person name="Hug L.A."/>
            <person name="Sharon I."/>
            <person name="Castelle C.J."/>
            <person name="Probst A.J."/>
            <person name="Thomas B.C."/>
            <person name="Singh A."/>
            <person name="Wilkins M.J."/>
            <person name="Karaoz U."/>
            <person name="Brodie E.L."/>
            <person name="Williams K.H."/>
            <person name="Hubbard S.S."/>
            <person name="Banfield J.F."/>
        </authorList>
    </citation>
    <scope>NUCLEOTIDE SEQUENCE [LARGE SCALE GENOMIC DNA]</scope>
</reference>
<sequence length="852" mass="95466">MYDPRDIFKRFSDNSRYVLVASQKIAETEGTGIGSEHILLALTVTSGNLAHELLKENSVNIDQIRLIIRFNNLHSIHGKGLSREAKNLLEKATEKALKLKSELVEPEHLLWAIIEDKECLANKILVRIGVNLNDLKHLLEDEVISEENIDEILNKHLESLGLGLNPKDQLPLSKDFMFFGAGPESFARANKTKTANGQKSNTPTLDYFGTDLTKMARDNKLDPVIGREKEITRMIQILCRRTKNNPVLVGDPGVGKTAIAEGLSQRISQGLAPKLLLDKRVTSLDLALIVAGTMYRGQFEERLKKIIEEVIRAKNIILFLDEIHTMVGTGSAEGSMDTANILKPALAKGHLRLIGATTTDEYRKYIEKDAALERRLQPIKIEEPSVEEAIKILAGIKSRYENHHGVKISDSAIEAAVLLSKRYISDRFLPDKAIDLIDESASAMQIANQLLSRNKKSLILEEQLKKVIAEKEQEVDKQNYENAARLKAQEIQLKIQLDKTLAQNKPSKPSTEIDKTDIAKIVSLWTGMPLDNLIETEKIKIVNLNQTLKNCIIGQDEAIESIAHAIKRSKAGIANPKRPIGAFLFLGPTGVGKTELAKVLSDEVFGSEKSLIKIDMSEFMERHNLSRLIGAPPGYVGYEDAGKLTESVRKNPYCLVLLDEIEKAHPEVFNILLQILEDGYLTDAKGKRVNFRNTIIIMTSNIGMQELTKQAALGFQAFTENEKEWAEIKYEKMKQNVLGKLKDVFKPELINRLDKIIVFKPLDKTSIKMIVELQINELTSRLKPEGINIKVDNLTKELIANKGYDPEYGARQIRRTISELVEDQLSDALLSNSVNKNKTITITVKKGKIVIE</sequence>
<dbReference type="Gene3D" id="1.10.8.60">
    <property type="match status" value="1"/>
</dbReference>
<dbReference type="Pfam" id="PF10431">
    <property type="entry name" value="ClpB_D2-small"/>
    <property type="match status" value="1"/>
</dbReference>
<dbReference type="PROSITE" id="PS51903">
    <property type="entry name" value="CLP_R"/>
    <property type="match status" value="1"/>
</dbReference>
<dbReference type="AlphaFoldDB" id="A0A1F5EKP3"/>
<dbReference type="EMBL" id="MEZV01000010">
    <property type="protein sequence ID" value="OGD67784.1"/>
    <property type="molecule type" value="Genomic_DNA"/>
</dbReference>
<evidence type="ECO:0000259" key="6">
    <source>
        <dbReference type="PROSITE" id="PS51903"/>
    </source>
</evidence>
<evidence type="ECO:0000256" key="4">
    <source>
        <dbReference type="ARBA" id="ARBA00023186"/>
    </source>
</evidence>
<evidence type="ECO:0000313" key="8">
    <source>
        <dbReference type="Proteomes" id="UP000176451"/>
    </source>
</evidence>
<dbReference type="FunFam" id="3.40.50.300:FF:000010">
    <property type="entry name" value="Chaperone clpB 1, putative"/>
    <property type="match status" value="1"/>
</dbReference>
<dbReference type="GO" id="GO:0005524">
    <property type="term" value="F:ATP binding"/>
    <property type="evidence" value="ECO:0007669"/>
    <property type="project" value="UniProtKB-KW"/>
</dbReference>
<dbReference type="Pfam" id="PF00004">
    <property type="entry name" value="AAA"/>
    <property type="match status" value="1"/>
</dbReference>
<proteinExistence type="predicted"/>
<name>A0A1F5EKP3_9BACT</name>
<dbReference type="SMART" id="SM01086">
    <property type="entry name" value="ClpB_D2-small"/>
    <property type="match status" value="1"/>
</dbReference>
<dbReference type="GO" id="GO:0005737">
    <property type="term" value="C:cytoplasm"/>
    <property type="evidence" value="ECO:0007669"/>
    <property type="project" value="TreeGrafter"/>
</dbReference>
<dbReference type="PANTHER" id="PTHR11638:SF18">
    <property type="entry name" value="HEAT SHOCK PROTEIN 104"/>
    <property type="match status" value="1"/>
</dbReference>
<dbReference type="STRING" id="1797469.A3F08_01240"/>
<evidence type="ECO:0000313" key="7">
    <source>
        <dbReference type="EMBL" id="OGD67784.1"/>
    </source>
</evidence>
<keyword evidence="3" id="KW-0067">ATP-binding</keyword>